<evidence type="ECO:0000313" key="4">
    <source>
        <dbReference type="Proteomes" id="UP000289546"/>
    </source>
</evidence>
<reference evidence="3 4" key="1">
    <citation type="submission" date="2015-04" db="EMBL/GenBank/DDBJ databases">
        <title>Comparative genomics of rhizobia nodulating Arachis hypogaea in China.</title>
        <authorList>
            <person name="Li Y."/>
        </authorList>
    </citation>
    <scope>NUCLEOTIDE SEQUENCE [LARGE SCALE GENOMIC DNA]</scope>
    <source>
        <strain evidence="3 4">CCBAU 51757</strain>
    </source>
</reference>
<dbReference type="PANTHER" id="PTHR43630:SF2">
    <property type="entry name" value="GLYCOSYLTRANSFERASE"/>
    <property type="match status" value="1"/>
</dbReference>
<evidence type="ECO:0000313" key="3">
    <source>
        <dbReference type="EMBL" id="RXH30980.1"/>
    </source>
</evidence>
<dbReference type="CDD" id="cd02511">
    <property type="entry name" value="Beta4Glucosyltransferase"/>
    <property type="match status" value="1"/>
</dbReference>
<dbReference type="PANTHER" id="PTHR43630">
    <property type="entry name" value="POLY-BETA-1,6-N-ACETYL-D-GLUCOSAMINE SYNTHASE"/>
    <property type="match status" value="1"/>
</dbReference>
<keyword evidence="4" id="KW-1185">Reference proteome</keyword>
<dbReference type="InterPro" id="IPR029044">
    <property type="entry name" value="Nucleotide-diphossugar_trans"/>
</dbReference>
<protein>
    <recommendedName>
        <fullName evidence="2">Glycosyltransferase 2-like domain-containing protein</fullName>
    </recommendedName>
</protein>
<comment type="similarity">
    <text evidence="1">Belongs to the glycosyltransferase 2 family. WaaE/KdtX subfamily.</text>
</comment>
<accession>A0A4Q0S6A2</accession>
<proteinExistence type="inferred from homology"/>
<evidence type="ECO:0000256" key="1">
    <source>
        <dbReference type="ARBA" id="ARBA00038494"/>
    </source>
</evidence>
<evidence type="ECO:0000259" key="2">
    <source>
        <dbReference type="Pfam" id="PF00535"/>
    </source>
</evidence>
<dbReference type="AlphaFoldDB" id="A0A4Q0S6A2"/>
<feature type="domain" description="Glycosyltransferase 2-like" evidence="2">
    <location>
        <begin position="3"/>
        <end position="120"/>
    </location>
</feature>
<dbReference type="Pfam" id="PF00535">
    <property type="entry name" value="Glycos_transf_2"/>
    <property type="match status" value="1"/>
</dbReference>
<comment type="caution">
    <text evidence="3">The sequence shown here is derived from an EMBL/GenBank/DDBJ whole genome shotgun (WGS) entry which is preliminary data.</text>
</comment>
<dbReference type="InterPro" id="IPR001173">
    <property type="entry name" value="Glyco_trans_2-like"/>
</dbReference>
<dbReference type="EMBL" id="LBJQ01000062">
    <property type="protein sequence ID" value="RXH30980.1"/>
    <property type="molecule type" value="Genomic_DNA"/>
</dbReference>
<sequence>MAIVILAKNEEGNIAGCIKQHKQHCNVYVIDSGSTDETKVIAESAGATVLTRSWTGFADQRNFAIDTLRAQYEWLTFIDADEEFDPAVFSFVDRTAQQSDIDVIYVSQTIYLNHKPLRHAPGYPIYHPRIARTSRARFSQNQSGHGEMIDSTRDLKTHFLDIPYRHYIISHGIQHWLTKHVGLASLEANQLKQINAGTTRRMRLSLLVPDNLLRPLIRFLYHYLVCGGFRDGRQGLVFSIMYAWFELTKWLVKSETRA</sequence>
<organism evidence="3 4">
    <name type="scientific">Bradyrhizobium nanningense</name>
    <dbReference type="NCBI Taxonomy" id="1325118"/>
    <lineage>
        <taxon>Bacteria</taxon>
        <taxon>Pseudomonadati</taxon>
        <taxon>Pseudomonadota</taxon>
        <taxon>Alphaproteobacteria</taxon>
        <taxon>Hyphomicrobiales</taxon>
        <taxon>Nitrobacteraceae</taxon>
        <taxon>Bradyrhizobium</taxon>
    </lineage>
</organism>
<gene>
    <name evidence="3" type="ORF">XH99_11340</name>
</gene>
<name>A0A4Q0S6A2_9BRAD</name>
<dbReference type="SUPFAM" id="SSF53448">
    <property type="entry name" value="Nucleotide-diphospho-sugar transferases"/>
    <property type="match status" value="1"/>
</dbReference>
<dbReference type="Proteomes" id="UP000289546">
    <property type="component" value="Unassembled WGS sequence"/>
</dbReference>
<dbReference type="Gene3D" id="3.90.550.10">
    <property type="entry name" value="Spore Coat Polysaccharide Biosynthesis Protein SpsA, Chain A"/>
    <property type="match status" value="1"/>
</dbReference>